<dbReference type="PANTHER" id="PTHR47961:SF6">
    <property type="entry name" value="DNA-DIRECTED DNA POLYMERASE"/>
    <property type="match status" value="1"/>
</dbReference>
<dbReference type="Pfam" id="PF00271">
    <property type="entry name" value="Helicase_C"/>
    <property type="match status" value="1"/>
</dbReference>
<comment type="caution">
    <text evidence="6">The sequence shown here is derived from an EMBL/GenBank/DDBJ whole genome shotgun (WGS) entry which is preliminary data.</text>
</comment>
<evidence type="ECO:0000256" key="3">
    <source>
        <dbReference type="ARBA" id="ARBA00022806"/>
    </source>
</evidence>
<reference evidence="7" key="1">
    <citation type="journal article" date="2019" name="Int. J. Syst. Evol. Microbiol.">
        <title>The Global Catalogue of Microorganisms (GCM) 10K type strain sequencing project: providing services to taxonomists for standard genome sequencing and annotation.</title>
        <authorList>
            <consortium name="The Broad Institute Genomics Platform"/>
            <consortium name="The Broad Institute Genome Sequencing Center for Infectious Disease"/>
            <person name="Wu L."/>
            <person name="Ma J."/>
        </authorList>
    </citation>
    <scope>NUCLEOTIDE SEQUENCE [LARGE SCALE GENOMIC DNA]</scope>
    <source>
        <strain evidence="7">JCM 18514</strain>
    </source>
</reference>
<dbReference type="SMART" id="SM00490">
    <property type="entry name" value="HELICc"/>
    <property type="match status" value="1"/>
</dbReference>
<dbReference type="InterPro" id="IPR050474">
    <property type="entry name" value="Hel308_SKI2-like"/>
</dbReference>
<evidence type="ECO:0000313" key="6">
    <source>
        <dbReference type="EMBL" id="GAA5192360.1"/>
    </source>
</evidence>
<keyword evidence="3" id="KW-0347">Helicase</keyword>
<evidence type="ECO:0000256" key="1">
    <source>
        <dbReference type="ARBA" id="ARBA00022741"/>
    </source>
</evidence>
<evidence type="ECO:0000313" key="7">
    <source>
        <dbReference type="Proteomes" id="UP001500200"/>
    </source>
</evidence>
<keyword evidence="4" id="KW-0067">ATP-binding</keyword>
<protein>
    <recommendedName>
        <fullName evidence="5">Helicase C-terminal domain-containing protein</fullName>
    </recommendedName>
</protein>
<dbReference type="Proteomes" id="UP001500200">
    <property type="component" value="Unassembled WGS sequence"/>
</dbReference>
<dbReference type="Pfam" id="PF00270">
    <property type="entry name" value="DEAD"/>
    <property type="match status" value="1"/>
</dbReference>
<dbReference type="InterPro" id="IPR001650">
    <property type="entry name" value="Helicase_C-like"/>
</dbReference>
<evidence type="ECO:0000256" key="2">
    <source>
        <dbReference type="ARBA" id="ARBA00022801"/>
    </source>
</evidence>
<organism evidence="6 7">
    <name type="scientific">Arthrobacter gyeryongensis</name>
    <dbReference type="NCBI Taxonomy" id="1650592"/>
    <lineage>
        <taxon>Bacteria</taxon>
        <taxon>Bacillati</taxon>
        <taxon>Actinomycetota</taxon>
        <taxon>Actinomycetes</taxon>
        <taxon>Micrococcales</taxon>
        <taxon>Micrococcaceae</taxon>
        <taxon>Arthrobacter</taxon>
    </lineage>
</organism>
<dbReference type="PROSITE" id="PS51194">
    <property type="entry name" value="HELICASE_CTER"/>
    <property type="match status" value="1"/>
</dbReference>
<dbReference type="RefSeq" id="WP_345448574.1">
    <property type="nucleotide sequence ID" value="NZ_BAABKK010000010.1"/>
</dbReference>
<dbReference type="SUPFAM" id="SSF52540">
    <property type="entry name" value="P-loop containing nucleoside triphosphate hydrolases"/>
    <property type="match status" value="1"/>
</dbReference>
<keyword evidence="7" id="KW-1185">Reference proteome</keyword>
<evidence type="ECO:0000259" key="5">
    <source>
        <dbReference type="PROSITE" id="PS51194"/>
    </source>
</evidence>
<dbReference type="InterPro" id="IPR011545">
    <property type="entry name" value="DEAD/DEAH_box_helicase_dom"/>
</dbReference>
<feature type="domain" description="Helicase C-terminal" evidence="5">
    <location>
        <begin position="339"/>
        <end position="523"/>
    </location>
</feature>
<dbReference type="Gene3D" id="3.40.50.300">
    <property type="entry name" value="P-loop containing nucleotide triphosphate hydrolases"/>
    <property type="match status" value="2"/>
</dbReference>
<dbReference type="PANTHER" id="PTHR47961">
    <property type="entry name" value="DNA POLYMERASE THETA, PUTATIVE (AFU_ORTHOLOGUE AFUA_1G05260)-RELATED"/>
    <property type="match status" value="1"/>
</dbReference>
<keyword evidence="2" id="KW-0378">Hydrolase</keyword>
<dbReference type="InterPro" id="IPR027417">
    <property type="entry name" value="P-loop_NTPase"/>
</dbReference>
<name>A0ABP9S9S3_9MICC</name>
<proteinExistence type="predicted"/>
<gene>
    <name evidence="6" type="ORF">GCM10023346_14150</name>
</gene>
<keyword evidence="1" id="KW-0547">Nucleotide-binding</keyword>
<accession>A0ABP9S9S3</accession>
<evidence type="ECO:0000256" key="4">
    <source>
        <dbReference type="ARBA" id="ARBA00022840"/>
    </source>
</evidence>
<sequence length="818" mass="92671">MEITLKRIRNASNLRDSNFLALYTALLKGEQLEDGEKRDTLMFAVLFLRSDDPLVRRLGYRVVLHYSLLFGDFVPLRDIAITNDFHPIVEAIEAIAPLLRDEESFGQTFLEADRVNFRTDDGAGNIVTRTRGQMELREFNERMSEAAIVAPTSYGKSEMMLDKVADASFSRTCIVVPTKALIAQTRLSLVRDARMKVRKLPIITHPDGYTGQSAFVAVVTQERLHRLLSENPELDFDCLLIDEAQGILSDDDRSIDLSRAILRVRYRNPQLSIAYYTPFISDARKLRHVLDFDNDVKAANVDEHMKSERLIVGMLGEGQTIYDQFLGRSLELEDSFPKDLIRAVELISRQNTLIYVNKPKHAQELALRLSASRPQLQDSDLIERAVESVAELVDPRYSLIEAMRTGVLFHHGKLPDSLRIYVEHVFRQLESPTILVTTSTLLEGVNTPCDRLIVLSPSRGMGHLTQSQFRNLVGRVARFGQIFRPGAPRLELLTPEIHLIPGTEYAPRNWSVVNFLGKVADLSKDLVDDVSNPLLEAADANERMERELEVLGNIEPGIVAVSEGRLAKTVIGQACFQHGVHDFDIVPFEAVLQFRLDKRSGRPPLDEVGGVIELIFQLFLEEVLLDDDSDLKRLQENESARKFYSMILAWRAGNESFKRMIAGFLNYWSRNEHAPIYVGTSWGEETNGEGWKKAWVQIGPKSTTERINLAVVKVKEEQDFLDNHLMKYIDMLFEFGLITERLQLKIKYGTANASVICLLRNGFSPDLAHMVLEEYSSHVTLNLQKGEAKVRGSLVEAMRTDEKNDVLIYEASTLINSI</sequence>
<dbReference type="EMBL" id="BAABKK010000010">
    <property type="protein sequence ID" value="GAA5192360.1"/>
    <property type="molecule type" value="Genomic_DNA"/>
</dbReference>